<comment type="caution">
    <text evidence="1">The sequence shown here is derived from an EMBL/GenBank/DDBJ whole genome shotgun (WGS) entry which is preliminary data.</text>
</comment>
<evidence type="ECO:0000313" key="1">
    <source>
        <dbReference type="EMBL" id="MBJ6724022.1"/>
    </source>
</evidence>
<keyword evidence="2" id="KW-1185">Reference proteome</keyword>
<dbReference type="InterPro" id="IPR029063">
    <property type="entry name" value="SAM-dependent_MTases_sf"/>
</dbReference>
<dbReference type="Pfam" id="PF13489">
    <property type="entry name" value="Methyltransf_23"/>
    <property type="match status" value="1"/>
</dbReference>
<dbReference type="GO" id="GO:0008168">
    <property type="term" value="F:methyltransferase activity"/>
    <property type="evidence" value="ECO:0007669"/>
    <property type="project" value="UniProtKB-KW"/>
</dbReference>
<proteinExistence type="predicted"/>
<dbReference type="Gene3D" id="3.40.50.150">
    <property type="entry name" value="Vaccinia Virus protein VP39"/>
    <property type="match status" value="1"/>
</dbReference>
<keyword evidence="1" id="KW-0489">Methyltransferase</keyword>
<dbReference type="SUPFAM" id="SSF53335">
    <property type="entry name" value="S-adenosyl-L-methionine-dependent methyltransferases"/>
    <property type="match status" value="1"/>
</dbReference>
<dbReference type="AlphaFoldDB" id="A0A8J7IWQ5"/>
<dbReference type="GO" id="GO:0032259">
    <property type="term" value="P:methylation"/>
    <property type="evidence" value="ECO:0007669"/>
    <property type="project" value="UniProtKB-KW"/>
</dbReference>
<organism evidence="1 2">
    <name type="scientific">Geomesophilobacter sediminis</name>
    <dbReference type="NCBI Taxonomy" id="2798584"/>
    <lineage>
        <taxon>Bacteria</taxon>
        <taxon>Pseudomonadati</taxon>
        <taxon>Thermodesulfobacteriota</taxon>
        <taxon>Desulfuromonadia</taxon>
        <taxon>Geobacterales</taxon>
        <taxon>Geobacteraceae</taxon>
        <taxon>Geomesophilobacter</taxon>
    </lineage>
</organism>
<reference evidence="1" key="1">
    <citation type="submission" date="2020-12" db="EMBL/GenBank/DDBJ databases">
        <title>Geomonas sp. Red875, isolated from river sediment.</title>
        <authorList>
            <person name="Xu Z."/>
            <person name="Zhang Z."/>
            <person name="Masuda Y."/>
            <person name="Itoh H."/>
            <person name="Senoo K."/>
        </authorList>
    </citation>
    <scope>NUCLEOTIDE SEQUENCE</scope>
    <source>
        <strain evidence="1">Red875</strain>
    </source>
</reference>
<accession>A0A8J7IWQ5</accession>
<keyword evidence="1" id="KW-0808">Transferase</keyword>
<sequence>MAVAASSVTRYCRFFHVKHIASVLDYGAGTLRNARFLAKEGFTVYAADIPGQVERILSMAGHERMAAILDVEQLERTRLAVDLVVSTYVFNIIPDPSEKSRYLRNVRLNLRPGGYLLIEVRCRIQSPDCGTRCTFAHKCSSCVKTYSHQELDDLVAAYGFRRFSHYYCRHAVAVLYQLQNA</sequence>
<dbReference type="EMBL" id="JAEMHM010000003">
    <property type="protein sequence ID" value="MBJ6724022.1"/>
    <property type="molecule type" value="Genomic_DNA"/>
</dbReference>
<evidence type="ECO:0000313" key="2">
    <source>
        <dbReference type="Proteomes" id="UP000636888"/>
    </source>
</evidence>
<dbReference type="RefSeq" id="WP_199382860.1">
    <property type="nucleotide sequence ID" value="NZ_JAEMHM010000003.1"/>
</dbReference>
<gene>
    <name evidence="1" type="ORF">JFN93_04810</name>
</gene>
<dbReference type="CDD" id="cd02440">
    <property type="entry name" value="AdoMet_MTases"/>
    <property type="match status" value="1"/>
</dbReference>
<dbReference type="Proteomes" id="UP000636888">
    <property type="component" value="Unassembled WGS sequence"/>
</dbReference>
<protein>
    <submittedName>
        <fullName evidence="1">Class I SAM-dependent methyltransferase</fullName>
    </submittedName>
</protein>
<name>A0A8J7IWQ5_9BACT</name>